<accession>A0A8J5CYM2</accession>
<sequence>MRDESKPSISLSKSAYHVPSGHPDPVHNCTVFNLSVSMVNVRCVAGFDGGLPQRFLMQLRYHGQKRLLANVTSEVPRFSVGGIPPGRVLVGAVWAYNNKGCGEPITLRLFTLKDQAEKRTAAVMPSLPHDPPLGSMEVQPLVAVVSAAVGGVVVVMLAVLVTLRLCHGRRSQRDFRQQAAPDATLALPSATPSPPTGKGIDSIMISCLL</sequence>
<reference evidence="2" key="1">
    <citation type="submission" date="2020-07" db="EMBL/GenBank/DDBJ databases">
        <title>The High-quality genome of the commercially important snow crab, Chionoecetes opilio.</title>
        <authorList>
            <person name="Jeong J.-H."/>
            <person name="Ryu S."/>
        </authorList>
    </citation>
    <scope>NUCLEOTIDE SEQUENCE</scope>
    <source>
        <strain evidence="2">MADBK_172401_WGS</strain>
        <tissue evidence="2">Digestive gland</tissue>
    </source>
</reference>
<name>A0A8J5CYM2_CHIOP</name>
<dbReference type="EMBL" id="JACEEZ010009803">
    <property type="protein sequence ID" value="KAG0722280.1"/>
    <property type="molecule type" value="Genomic_DNA"/>
</dbReference>
<keyword evidence="1" id="KW-0812">Transmembrane</keyword>
<evidence type="ECO:0000313" key="3">
    <source>
        <dbReference type="Proteomes" id="UP000770661"/>
    </source>
</evidence>
<dbReference type="Proteomes" id="UP000770661">
    <property type="component" value="Unassembled WGS sequence"/>
</dbReference>
<dbReference type="InterPro" id="IPR036116">
    <property type="entry name" value="FN3_sf"/>
</dbReference>
<dbReference type="AlphaFoldDB" id="A0A8J5CYM2"/>
<organism evidence="2 3">
    <name type="scientific">Chionoecetes opilio</name>
    <name type="common">Atlantic snow crab</name>
    <name type="synonym">Cancer opilio</name>
    <dbReference type="NCBI Taxonomy" id="41210"/>
    <lineage>
        <taxon>Eukaryota</taxon>
        <taxon>Metazoa</taxon>
        <taxon>Ecdysozoa</taxon>
        <taxon>Arthropoda</taxon>
        <taxon>Crustacea</taxon>
        <taxon>Multicrustacea</taxon>
        <taxon>Malacostraca</taxon>
        <taxon>Eumalacostraca</taxon>
        <taxon>Eucarida</taxon>
        <taxon>Decapoda</taxon>
        <taxon>Pleocyemata</taxon>
        <taxon>Brachyura</taxon>
        <taxon>Eubrachyura</taxon>
        <taxon>Majoidea</taxon>
        <taxon>Majidae</taxon>
        <taxon>Chionoecetes</taxon>
    </lineage>
</organism>
<proteinExistence type="predicted"/>
<dbReference type="PANTHER" id="PTHR23278">
    <property type="entry name" value="SIDESTEP PROTEIN"/>
    <property type="match status" value="1"/>
</dbReference>
<keyword evidence="1" id="KW-1133">Transmembrane helix</keyword>
<dbReference type="OrthoDB" id="6379592at2759"/>
<dbReference type="PANTHER" id="PTHR23278:SF19">
    <property type="entry name" value="OBSCURIN"/>
    <property type="match status" value="1"/>
</dbReference>
<protein>
    <submittedName>
        <fullName evidence="2">Uncharacterized protein</fullName>
    </submittedName>
</protein>
<keyword evidence="1" id="KW-0472">Membrane</keyword>
<keyword evidence="3" id="KW-1185">Reference proteome</keyword>
<feature type="transmembrane region" description="Helical" evidence="1">
    <location>
        <begin position="141"/>
        <end position="166"/>
    </location>
</feature>
<evidence type="ECO:0000256" key="1">
    <source>
        <dbReference type="SAM" id="Phobius"/>
    </source>
</evidence>
<dbReference type="SUPFAM" id="SSF49265">
    <property type="entry name" value="Fibronectin type III"/>
    <property type="match status" value="1"/>
</dbReference>
<evidence type="ECO:0000313" key="2">
    <source>
        <dbReference type="EMBL" id="KAG0722280.1"/>
    </source>
</evidence>
<gene>
    <name evidence="2" type="ORF">GWK47_006098</name>
</gene>
<comment type="caution">
    <text evidence="2">The sequence shown here is derived from an EMBL/GenBank/DDBJ whole genome shotgun (WGS) entry which is preliminary data.</text>
</comment>